<dbReference type="PANTHER" id="PTHR11359">
    <property type="entry name" value="AMP DEAMINASE"/>
    <property type="match status" value="1"/>
</dbReference>
<keyword evidence="5" id="KW-0479">Metal-binding</keyword>
<feature type="compositionally biased region" description="Polar residues" evidence="11">
    <location>
        <begin position="199"/>
        <end position="220"/>
    </location>
</feature>
<feature type="compositionally biased region" description="Polar residues" evidence="11">
    <location>
        <begin position="1008"/>
        <end position="1031"/>
    </location>
</feature>
<evidence type="ECO:0000256" key="8">
    <source>
        <dbReference type="ARBA" id="ARBA00023080"/>
    </source>
</evidence>
<gene>
    <name evidence="12" type="ORF">NA56DRAFT_591054</name>
</gene>
<comment type="pathway">
    <text evidence="2">Purine metabolism; IMP biosynthesis via salvage pathway; IMP from AMP: step 1/1.</text>
</comment>
<feature type="region of interest" description="Disordered" evidence="11">
    <location>
        <begin position="188"/>
        <end position="250"/>
    </location>
</feature>
<feature type="compositionally biased region" description="Polar residues" evidence="11">
    <location>
        <begin position="333"/>
        <end position="347"/>
    </location>
</feature>
<evidence type="ECO:0000256" key="1">
    <source>
        <dbReference type="ARBA" id="ARBA00001947"/>
    </source>
</evidence>
<feature type="compositionally biased region" description="Acidic residues" evidence="11">
    <location>
        <begin position="1135"/>
        <end position="1145"/>
    </location>
</feature>
<proteinExistence type="inferred from homology"/>
<dbReference type="GO" id="GO:0003876">
    <property type="term" value="F:AMP deaminase activity"/>
    <property type="evidence" value="ECO:0007669"/>
    <property type="project" value="UniProtKB-EC"/>
</dbReference>
<keyword evidence="8" id="KW-0546">Nucleotide metabolism</keyword>
<evidence type="ECO:0000256" key="5">
    <source>
        <dbReference type="ARBA" id="ARBA00022723"/>
    </source>
</evidence>
<dbReference type="PROSITE" id="PS00485">
    <property type="entry name" value="A_DEAMINASE"/>
    <property type="match status" value="1"/>
</dbReference>
<feature type="region of interest" description="Disordered" evidence="11">
    <location>
        <begin position="950"/>
        <end position="977"/>
    </location>
</feature>
<dbReference type="GO" id="GO:0046033">
    <property type="term" value="P:AMP metabolic process"/>
    <property type="evidence" value="ECO:0007669"/>
    <property type="project" value="TreeGrafter"/>
</dbReference>
<feature type="region of interest" description="Disordered" evidence="11">
    <location>
        <begin position="1008"/>
        <end position="1048"/>
    </location>
</feature>
<evidence type="ECO:0000256" key="9">
    <source>
        <dbReference type="ARBA" id="ARBA00072037"/>
    </source>
</evidence>
<dbReference type="FunFam" id="3.20.20.140:FF:000300">
    <property type="entry name" value="Uncharacterized protein"/>
    <property type="match status" value="1"/>
</dbReference>
<dbReference type="AlphaFoldDB" id="A0A2J6QJQ2"/>
<accession>A0A2J6QJQ2</accession>
<dbReference type="FunFam" id="3.20.20.140:FF:000214">
    <property type="entry name" value="AMP deaminase Amd1, putative (AFU_orthologue AFUA_8G02860)"/>
    <property type="match status" value="1"/>
</dbReference>
<dbReference type="FunFam" id="4.10.800.20:FF:000001">
    <property type="entry name" value="AMP deaminase"/>
    <property type="match status" value="1"/>
</dbReference>
<keyword evidence="7" id="KW-0862">Zinc</keyword>
<dbReference type="CDD" id="cd01319">
    <property type="entry name" value="AMPD"/>
    <property type="match status" value="1"/>
</dbReference>
<feature type="region of interest" description="Disordered" evidence="11">
    <location>
        <begin position="123"/>
        <end position="142"/>
    </location>
</feature>
<dbReference type="UniPathway" id="UPA00591">
    <property type="reaction ID" value="UER00663"/>
</dbReference>
<evidence type="ECO:0000256" key="10">
    <source>
        <dbReference type="ARBA" id="ARBA00078830"/>
    </source>
</evidence>
<dbReference type="Gene3D" id="4.10.800.20">
    <property type="match status" value="1"/>
</dbReference>
<dbReference type="InterPro" id="IPR032466">
    <property type="entry name" value="Metal_Hydrolase"/>
</dbReference>
<dbReference type="NCBIfam" id="TIGR01429">
    <property type="entry name" value="AMP_deaminase"/>
    <property type="match status" value="1"/>
</dbReference>
<comment type="cofactor">
    <cofactor evidence="1">
        <name>Zn(2+)</name>
        <dbReference type="ChEBI" id="CHEBI:29105"/>
    </cofactor>
</comment>
<dbReference type="EC" id="3.5.4.6" evidence="4"/>
<evidence type="ECO:0000256" key="6">
    <source>
        <dbReference type="ARBA" id="ARBA00022801"/>
    </source>
</evidence>
<evidence type="ECO:0000256" key="11">
    <source>
        <dbReference type="SAM" id="MobiDB-lite"/>
    </source>
</evidence>
<feature type="compositionally biased region" description="Polar residues" evidence="11">
    <location>
        <begin position="362"/>
        <end position="373"/>
    </location>
</feature>
<dbReference type="PANTHER" id="PTHR11359:SF0">
    <property type="entry name" value="AMP DEAMINASE"/>
    <property type="match status" value="1"/>
</dbReference>
<keyword evidence="6" id="KW-0378">Hydrolase</keyword>
<keyword evidence="13" id="KW-1185">Reference proteome</keyword>
<feature type="compositionally biased region" description="Polar residues" evidence="11">
    <location>
        <begin position="123"/>
        <end position="140"/>
    </location>
</feature>
<dbReference type="GO" id="GO:0032264">
    <property type="term" value="P:IMP salvage"/>
    <property type="evidence" value="ECO:0007669"/>
    <property type="project" value="UniProtKB-UniPathway"/>
</dbReference>
<evidence type="ECO:0000256" key="7">
    <source>
        <dbReference type="ARBA" id="ARBA00022833"/>
    </source>
</evidence>
<dbReference type="OrthoDB" id="1723809at2759"/>
<dbReference type="EMBL" id="KZ613467">
    <property type="protein sequence ID" value="PMD26501.1"/>
    <property type="molecule type" value="Genomic_DNA"/>
</dbReference>
<dbReference type="Pfam" id="PF19326">
    <property type="entry name" value="AMP_deaminase"/>
    <property type="match status" value="1"/>
</dbReference>
<reference evidence="12 13" key="1">
    <citation type="submission" date="2016-05" db="EMBL/GenBank/DDBJ databases">
        <title>A degradative enzymes factory behind the ericoid mycorrhizal symbiosis.</title>
        <authorList>
            <consortium name="DOE Joint Genome Institute"/>
            <person name="Martino E."/>
            <person name="Morin E."/>
            <person name="Grelet G."/>
            <person name="Kuo A."/>
            <person name="Kohler A."/>
            <person name="Daghino S."/>
            <person name="Barry K."/>
            <person name="Choi C."/>
            <person name="Cichocki N."/>
            <person name="Clum A."/>
            <person name="Copeland A."/>
            <person name="Hainaut M."/>
            <person name="Haridas S."/>
            <person name="Labutti K."/>
            <person name="Lindquist E."/>
            <person name="Lipzen A."/>
            <person name="Khouja H.-R."/>
            <person name="Murat C."/>
            <person name="Ohm R."/>
            <person name="Olson A."/>
            <person name="Spatafora J."/>
            <person name="Veneault-Fourrey C."/>
            <person name="Henrissat B."/>
            <person name="Grigoriev I."/>
            <person name="Martin F."/>
            <person name="Perotto S."/>
        </authorList>
    </citation>
    <scope>NUCLEOTIDE SEQUENCE [LARGE SCALE GENOMIC DNA]</scope>
    <source>
        <strain evidence="12 13">UAMH 7357</strain>
    </source>
</reference>
<feature type="compositionally biased region" description="Basic and acidic residues" evidence="11">
    <location>
        <begin position="53"/>
        <end position="62"/>
    </location>
</feature>
<evidence type="ECO:0000256" key="4">
    <source>
        <dbReference type="ARBA" id="ARBA00012775"/>
    </source>
</evidence>
<feature type="region of interest" description="Disordered" evidence="11">
    <location>
        <begin position="1"/>
        <end position="91"/>
    </location>
</feature>
<dbReference type="SUPFAM" id="SSF51556">
    <property type="entry name" value="Metallo-dependent hydrolases"/>
    <property type="match status" value="1"/>
</dbReference>
<dbReference type="Gene3D" id="3.20.20.140">
    <property type="entry name" value="Metal-dependent hydrolases"/>
    <property type="match status" value="1"/>
</dbReference>
<feature type="region of interest" description="Disordered" evidence="11">
    <location>
        <begin position="1062"/>
        <end position="1145"/>
    </location>
</feature>
<dbReference type="Proteomes" id="UP000235672">
    <property type="component" value="Unassembled WGS sequence"/>
</dbReference>
<evidence type="ECO:0000313" key="13">
    <source>
        <dbReference type="Proteomes" id="UP000235672"/>
    </source>
</evidence>
<organism evidence="12 13">
    <name type="scientific">Hyaloscypha hepaticicola</name>
    <dbReference type="NCBI Taxonomy" id="2082293"/>
    <lineage>
        <taxon>Eukaryota</taxon>
        <taxon>Fungi</taxon>
        <taxon>Dikarya</taxon>
        <taxon>Ascomycota</taxon>
        <taxon>Pezizomycotina</taxon>
        <taxon>Leotiomycetes</taxon>
        <taxon>Helotiales</taxon>
        <taxon>Hyaloscyphaceae</taxon>
        <taxon>Hyaloscypha</taxon>
    </lineage>
</organism>
<feature type="compositionally biased region" description="Basic and acidic residues" evidence="11">
    <location>
        <begin position="323"/>
        <end position="332"/>
    </location>
</feature>
<evidence type="ECO:0000256" key="3">
    <source>
        <dbReference type="ARBA" id="ARBA00006676"/>
    </source>
</evidence>
<dbReference type="InterPro" id="IPR006329">
    <property type="entry name" value="AMPD"/>
</dbReference>
<sequence>MTPATQPLGQDSEANSPKLGALRPSDFEALSEDDEEERRLNFENRGSGSEGSWDERQDKDEAMLPEAALIPNDTPQTSTPSDMQEGMLPRDIQRKTAYYDYAAEKQLSQADAKLFYQRSQLEAQKTGGSNWGNSQSSPQGSPVLIPRSFSNVFDAEQAEVRRSGSVKSMLSGHSMAQSSGNYKASFPVGLADPSKHPESNTVQEPSFSTRSGQLPRTQSLLRADRDARDHKAHPDIPHEPKPLLETEGLHGAGAGVGVGNGVGGFADNDAHITSELSTIYTNIQKILDIRHKYMRLSLQQDGDNPKDDPNWNIYPPPPEPAWYEEKDRRNGDQGKNSQGNSLASSTVLPERPQTRGTDHIRPSSSTTALQASLESEAPKTPRKKRKPGQDIGEDFEMEDLLPVPGPSDMTFRLDANSVYQVYENSEADEVDTPIINIPTIREFYMDLESVLNVSSDGPSKSFAFRRLQYLEGKFNLYVLLNEYQEMADSKRVPHRDFYNVRKVDTHVHHSACMNQKHLLRFIKSKMKKCPDEVVMFRDGKHLTLEEVFQSINLTAYDLSIDTLDMHAHTDSFHRFDKFNLKYNPIGESRLRTIFLKTDNFINGRYLAEITKEVISDLESSKYQMAEWRISIYGRAIDEWDKLAAWVVDNKLFSHNIRWLIQVPRLFDVYKSTGLMDNFEEVIVNLFQPLFEVTKDPTSHPKLHIFLQRVIGFDSVDDESKPERRLYRKFPVPKVWDSKQNPPYSYWIYYLFSNMASLNVWRKQRGFNTFVLRPHCGEAGDTDHLAAAVVCCHSISHGLLLRKVPLLQYIFYLEQIGVAMSPLSNNALFLAYERNPFLSYFKRGLNVSLSTDDPLQFAFTKEPLIEEYSVAAQIYKLSAVDMCELAKNSVIQSGFEFSIKQRWLGPDFHLPGVRGNTMAKSNVPNIREGFRHETLLQELAMIDKYTSLANPTTPTTAKAEQSPYPLPPAPASPTSSTKTIASSSTVAVESVPSYQQFPAQAARIPVNMSQTKVDTHPQQSSLENGSPLQPTSSRDHMRNGSAVTSPKLAGLARETSWPVEGYGDLHLSGSEPRIFPGVVSRTQRRDSRAGQAVRQGSQSETDGDGSVGKGSVGKARQRNSMVVDGSVDEKARESDGEMEEAGGSDE</sequence>
<dbReference type="STRING" id="1745343.A0A2J6QJQ2"/>
<dbReference type="GO" id="GO:0046872">
    <property type="term" value="F:metal ion binding"/>
    <property type="evidence" value="ECO:0007669"/>
    <property type="project" value="UniProtKB-KW"/>
</dbReference>
<evidence type="ECO:0000313" key="12">
    <source>
        <dbReference type="EMBL" id="PMD26501.1"/>
    </source>
</evidence>
<feature type="compositionally biased region" description="Basic and acidic residues" evidence="11">
    <location>
        <begin position="352"/>
        <end position="361"/>
    </location>
</feature>
<dbReference type="InterPro" id="IPR006650">
    <property type="entry name" value="A/AMP_deam_AS"/>
</dbReference>
<dbReference type="GO" id="GO:0005829">
    <property type="term" value="C:cytosol"/>
    <property type="evidence" value="ECO:0007669"/>
    <property type="project" value="TreeGrafter"/>
</dbReference>
<feature type="region of interest" description="Disordered" evidence="11">
    <location>
        <begin position="299"/>
        <end position="406"/>
    </location>
</feature>
<evidence type="ECO:0000256" key="2">
    <source>
        <dbReference type="ARBA" id="ARBA00004955"/>
    </source>
</evidence>
<feature type="compositionally biased region" description="Polar residues" evidence="11">
    <location>
        <begin position="1"/>
        <end position="15"/>
    </location>
</feature>
<name>A0A2J6QJQ2_9HELO</name>
<feature type="compositionally biased region" description="Polar residues" evidence="11">
    <location>
        <begin position="73"/>
        <end position="82"/>
    </location>
</feature>
<feature type="compositionally biased region" description="Basic and acidic residues" evidence="11">
    <location>
        <begin position="222"/>
        <end position="248"/>
    </location>
</feature>
<protein>
    <recommendedName>
        <fullName evidence="9">AMP deaminase</fullName>
        <ecNumber evidence="4">3.5.4.6</ecNumber>
    </recommendedName>
    <alternativeName>
        <fullName evidence="10">Myoadenylate deaminase</fullName>
    </alternativeName>
</protein>
<comment type="similarity">
    <text evidence="3">Belongs to the metallo-dependent hydrolases superfamily. Adenosine and AMP deaminases family.</text>
</comment>